<keyword evidence="3 10" id="KW-0418">Kinase</keyword>
<evidence type="ECO:0000313" key="11">
    <source>
        <dbReference type="Proteomes" id="UP000002630"/>
    </source>
</evidence>
<dbReference type="InParanoid" id="D7G343"/>
<evidence type="ECO:0000256" key="4">
    <source>
        <dbReference type="ARBA" id="ARBA00022840"/>
    </source>
</evidence>
<dbReference type="GO" id="GO:0005634">
    <property type="term" value="C:nucleus"/>
    <property type="evidence" value="ECO:0007669"/>
    <property type="project" value="TreeGrafter"/>
</dbReference>
<evidence type="ECO:0000256" key="1">
    <source>
        <dbReference type="ARBA" id="ARBA00022679"/>
    </source>
</evidence>
<dbReference type="eggNOG" id="KOG0601">
    <property type="taxonomic scope" value="Eukaryota"/>
</dbReference>
<comment type="similarity">
    <text evidence="6">Belongs to the protein kinase superfamily. Ser/Thr protein kinase family. GCN2 subfamily.</text>
</comment>
<dbReference type="PANTHER" id="PTHR11042:SF185">
    <property type="entry name" value="WEE1-LIKE PROTEIN KINASE"/>
    <property type="match status" value="1"/>
</dbReference>
<name>D7G343_ECTSI</name>
<dbReference type="STRING" id="2880.D7G343"/>
<dbReference type="EMBL" id="FN649760">
    <property type="protein sequence ID" value="CBJ33486.1"/>
    <property type="molecule type" value="Genomic_DNA"/>
</dbReference>
<gene>
    <name evidence="10" type="primary">wee</name>
    <name evidence="10" type="ORF">Esi_0495_0011</name>
</gene>
<dbReference type="GO" id="GO:0005524">
    <property type="term" value="F:ATP binding"/>
    <property type="evidence" value="ECO:0007669"/>
    <property type="project" value="UniProtKB-UniRule"/>
</dbReference>
<keyword evidence="2 7" id="KW-0547">Nucleotide-binding</keyword>
<organism evidence="10 11">
    <name type="scientific">Ectocarpus siliculosus</name>
    <name type="common">Brown alga</name>
    <name type="synonym">Conferva siliculosa</name>
    <dbReference type="NCBI Taxonomy" id="2880"/>
    <lineage>
        <taxon>Eukaryota</taxon>
        <taxon>Sar</taxon>
        <taxon>Stramenopiles</taxon>
        <taxon>Ochrophyta</taxon>
        <taxon>PX clade</taxon>
        <taxon>Phaeophyceae</taxon>
        <taxon>Ectocarpales</taxon>
        <taxon>Ectocarpaceae</taxon>
        <taxon>Ectocarpus</taxon>
    </lineage>
</organism>
<feature type="compositionally biased region" description="Low complexity" evidence="8">
    <location>
        <begin position="415"/>
        <end position="425"/>
    </location>
</feature>
<reference evidence="10 11" key="1">
    <citation type="journal article" date="2010" name="Nature">
        <title>The Ectocarpus genome and the independent evolution of multicellularity in brown algae.</title>
        <authorList>
            <person name="Cock J.M."/>
            <person name="Sterck L."/>
            <person name="Rouze P."/>
            <person name="Scornet D."/>
            <person name="Allen A.E."/>
            <person name="Amoutzias G."/>
            <person name="Anthouard V."/>
            <person name="Artiguenave F."/>
            <person name="Aury J.M."/>
            <person name="Badger J.H."/>
            <person name="Beszteri B."/>
            <person name="Billiau K."/>
            <person name="Bonnet E."/>
            <person name="Bothwell J.H."/>
            <person name="Bowler C."/>
            <person name="Boyen C."/>
            <person name="Brownlee C."/>
            <person name="Carrano C.J."/>
            <person name="Charrier B."/>
            <person name="Cho G.Y."/>
            <person name="Coelho S.M."/>
            <person name="Collen J."/>
            <person name="Corre E."/>
            <person name="Da Silva C."/>
            <person name="Delage L."/>
            <person name="Delaroque N."/>
            <person name="Dittami S.M."/>
            <person name="Doulbeau S."/>
            <person name="Elias M."/>
            <person name="Farnham G."/>
            <person name="Gachon C.M."/>
            <person name="Gschloessl B."/>
            <person name="Heesch S."/>
            <person name="Jabbari K."/>
            <person name="Jubin C."/>
            <person name="Kawai H."/>
            <person name="Kimura K."/>
            <person name="Kloareg B."/>
            <person name="Kupper F.C."/>
            <person name="Lang D."/>
            <person name="Le Bail A."/>
            <person name="Leblanc C."/>
            <person name="Lerouge P."/>
            <person name="Lohr M."/>
            <person name="Lopez P.J."/>
            <person name="Martens C."/>
            <person name="Maumus F."/>
            <person name="Michel G."/>
            <person name="Miranda-Saavedra D."/>
            <person name="Morales J."/>
            <person name="Moreau H."/>
            <person name="Motomura T."/>
            <person name="Nagasato C."/>
            <person name="Napoli C.A."/>
            <person name="Nelson D.R."/>
            <person name="Nyvall-Collen P."/>
            <person name="Peters A.F."/>
            <person name="Pommier C."/>
            <person name="Potin P."/>
            <person name="Poulain J."/>
            <person name="Quesneville H."/>
            <person name="Read B."/>
            <person name="Rensing S.A."/>
            <person name="Ritter A."/>
            <person name="Rousvoal S."/>
            <person name="Samanta M."/>
            <person name="Samson G."/>
            <person name="Schroeder D.C."/>
            <person name="Segurens B."/>
            <person name="Strittmatter M."/>
            <person name="Tonon T."/>
            <person name="Tregear J.W."/>
            <person name="Valentin K."/>
            <person name="von Dassow P."/>
            <person name="Yamagishi T."/>
            <person name="Van de Peer Y."/>
            <person name="Wincker P."/>
        </authorList>
    </citation>
    <scope>NUCLEOTIDE SEQUENCE [LARGE SCALE GENOMIC DNA]</scope>
    <source>
        <strain evidence="11">Ec32 / CCAP1310/4</strain>
    </source>
</reference>
<feature type="compositionally biased region" description="Basic and acidic residues" evidence="8">
    <location>
        <begin position="310"/>
        <end position="320"/>
    </location>
</feature>
<feature type="compositionally biased region" description="Polar residues" evidence="8">
    <location>
        <begin position="811"/>
        <end position="823"/>
    </location>
</feature>
<dbReference type="InterPro" id="IPR000719">
    <property type="entry name" value="Prot_kinase_dom"/>
</dbReference>
<dbReference type="Proteomes" id="UP000002630">
    <property type="component" value="Unassembled WGS sequence"/>
</dbReference>
<evidence type="ECO:0000256" key="3">
    <source>
        <dbReference type="ARBA" id="ARBA00022777"/>
    </source>
</evidence>
<evidence type="ECO:0000259" key="9">
    <source>
        <dbReference type="PROSITE" id="PS50011"/>
    </source>
</evidence>
<dbReference type="Gene3D" id="1.10.510.10">
    <property type="entry name" value="Transferase(Phosphotransferase) domain 1"/>
    <property type="match status" value="1"/>
</dbReference>
<evidence type="ECO:0000256" key="5">
    <source>
        <dbReference type="ARBA" id="ARBA00023193"/>
    </source>
</evidence>
<feature type="binding site" evidence="7">
    <location>
        <position position="529"/>
    </location>
    <ligand>
        <name>ATP</name>
        <dbReference type="ChEBI" id="CHEBI:30616"/>
    </ligand>
</feature>
<keyword evidence="1" id="KW-0808">Transferase</keyword>
<dbReference type="PROSITE" id="PS00108">
    <property type="entry name" value="PROTEIN_KINASE_ST"/>
    <property type="match status" value="1"/>
</dbReference>
<feature type="domain" description="Protein kinase" evidence="9">
    <location>
        <begin position="500"/>
        <end position="751"/>
    </location>
</feature>
<feature type="compositionally biased region" description="Gly residues" evidence="8">
    <location>
        <begin position="173"/>
        <end position="193"/>
    </location>
</feature>
<dbReference type="InterPro" id="IPR017441">
    <property type="entry name" value="Protein_kinase_ATP_BS"/>
</dbReference>
<feature type="region of interest" description="Disordered" evidence="8">
    <location>
        <begin position="807"/>
        <end position="845"/>
    </location>
</feature>
<dbReference type="SMART" id="SM00220">
    <property type="entry name" value="S_TKc"/>
    <property type="match status" value="1"/>
</dbReference>
<dbReference type="InterPro" id="IPR011009">
    <property type="entry name" value="Kinase-like_dom_sf"/>
</dbReference>
<feature type="compositionally biased region" description="Polar residues" evidence="8">
    <location>
        <begin position="10"/>
        <end position="19"/>
    </location>
</feature>
<evidence type="ECO:0000256" key="2">
    <source>
        <dbReference type="ARBA" id="ARBA00022741"/>
    </source>
</evidence>
<dbReference type="OrthoDB" id="5337378at2759"/>
<dbReference type="AlphaFoldDB" id="D7G343"/>
<evidence type="ECO:0000256" key="8">
    <source>
        <dbReference type="SAM" id="MobiDB-lite"/>
    </source>
</evidence>
<keyword evidence="5" id="KW-0652">Protein synthesis inhibitor</keyword>
<evidence type="ECO:0000313" key="10">
    <source>
        <dbReference type="EMBL" id="CBJ33486.1"/>
    </source>
</evidence>
<keyword evidence="11" id="KW-1185">Reference proteome</keyword>
<accession>D7G343</accession>
<dbReference type="PANTHER" id="PTHR11042">
    <property type="entry name" value="EUKARYOTIC TRANSLATION INITIATION FACTOR 2-ALPHA KINASE EIF2-ALPHA KINASE -RELATED"/>
    <property type="match status" value="1"/>
</dbReference>
<dbReference type="SUPFAM" id="SSF56112">
    <property type="entry name" value="Protein kinase-like (PK-like)"/>
    <property type="match status" value="1"/>
</dbReference>
<keyword evidence="4 7" id="KW-0067">ATP-binding</keyword>
<dbReference type="Pfam" id="PF00069">
    <property type="entry name" value="Pkinase"/>
    <property type="match status" value="1"/>
</dbReference>
<dbReference type="PROSITE" id="PS50011">
    <property type="entry name" value="PROTEIN_KINASE_DOM"/>
    <property type="match status" value="1"/>
</dbReference>
<dbReference type="GO" id="GO:0004713">
    <property type="term" value="F:protein tyrosine kinase activity"/>
    <property type="evidence" value="ECO:0007669"/>
    <property type="project" value="TreeGrafter"/>
</dbReference>
<dbReference type="GO" id="GO:0017148">
    <property type="term" value="P:negative regulation of translation"/>
    <property type="evidence" value="ECO:0007669"/>
    <property type="project" value="UniProtKB-KW"/>
</dbReference>
<evidence type="ECO:0000256" key="7">
    <source>
        <dbReference type="PROSITE-ProRule" id="PRU10141"/>
    </source>
</evidence>
<feature type="compositionally biased region" description="Gly residues" evidence="8">
    <location>
        <begin position="219"/>
        <end position="229"/>
    </location>
</feature>
<feature type="compositionally biased region" description="Low complexity" evidence="8">
    <location>
        <begin position="257"/>
        <end position="273"/>
    </location>
</feature>
<dbReference type="Gene3D" id="3.30.200.20">
    <property type="entry name" value="Phosphorylase Kinase, domain 1"/>
    <property type="match status" value="1"/>
</dbReference>
<feature type="region of interest" description="Disordered" evidence="8">
    <location>
        <begin position="415"/>
        <end position="434"/>
    </location>
</feature>
<feature type="compositionally biased region" description="Gly residues" evidence="8">
    <location>
        <begin position="148"/>
        <end position="157"/>
    </location>
</feature>
<evidence type="ECO:0000256" key="6">
    <source>
        <dbReference type="ARBA" id="ARBA00037982"/>
    </source>
</evidence>
<protein>
    <submittedName>
        <fullName evidence="10">Kinase wee 1</fullName>
    </submittedName>
</protein>
<feature type="region of interest" description="Disordered" evidence="8">
    <location>
        <begin position="1"/>
        <end position="229"/>
    </location>
</feature>
<dbReference type="PROSITE" id="PS00107">
    <property type="entry name" value="PROTEIN_KINASE_ATP"/>
    <property type="match status" value="1"/>
</dbReference>
<feature type="region of interest" description="Disordered" evidence="8">
    <location>
        <begin position="898"/>
        <end position="930"/>
    </location>
</feature>
<dbReference type="InterPro" id="IPR050339">
    <property type="entry name" value="CC_SR_Kinase"/>
</dbReference>
<dbReference type="InterPro" id="IPR008271">
    <property type="entry name" value="Ser/Thr_kinase_AS"/>
</dbReference>
<sequence>MDAGAATETARGSSPTRSAQEVLRRMSLNSPPSRTDNPRQVKRAKVLGGEGGGAAASRPFAVPQAVQTPATVRKPPPPSSRAAGLDGPSPMPSWGVNLRDASAGEPLEAGDHDPSSYYPSFQLDCLRQPYGSGTSDGAVESPAMASPAGGGGGGGAGPSPTSTAMDDDDDQSSGGGGGGGGGGSRRTTRGGGVSLRSMGGGEEDDAFAPPPSPARLEMVGGGGKSTRGLGGIAAALEQARNVGGAGAGAGVPETPLRRPGSGAGSRASERGAAARGGGDSSCSPVGGYAGFDRSAVQGSPVKRRSVGRWRMSEEGRRETSAEQGRAACEESPLRSNRNPFSPDRDEDVAQGDAMSMPAPAPRSRLSCGGPVTGGADGSPMDTGDVGDFATMTAGMGRGGGKADEGSFLRRVSVGSTCSSSSVPTTAGKKTVQDVTNPSPCDVAAFVPVTPCRGKNSAEAMRLGGDTAPMSPVSSAGGGVNVSLNVGNGEKVARGRFATDFEVKEIIGTGGFGTVYKVRSRVDGCLYAVKCSRRRFKGETDRQNMLMEVYALAAVCDSAQETINIVRYHQAWIEEERLYIQTELCETSLEKQLESGHRLEISGVYAFLRQTLLGLEILHQHKLVHLDIKPGNIFVKNGQYKLGDFGLVTPVHVRSGTDVVEGDSRYMSKELLNDDHSNLTKCDVFSLGITLYEIISGRPLPPNGEEWHRLRSGKAGMPMGLPAELSKTLLEMMDPDPARRPSAAELLRYPCLQSEMERQLNDQKSELSKERTRNSGLLEEVSALIQKQSHRSGRLSRTITWDNSYFAANGSKGKSPSDNLSSKPSLGGTPDAAARGGGGAARSNLSAFNASEPSGVFGGGESAPALFGPWVPRPSMAVGSARGAAAGAAEVGRGVVALSRVEEEGSDSPPASGDMAGGASLPASFERLRQA</sequence>
<feature type="region of interest" description="Disordered" evidence="8">
    <location>
        <begin position="243"/>
        <end position="379"/>
    </location>
</feature>
<proteinExistence type="inferred from homology"/>
<dbReference type="GO" id="GO:0005737">
    <property type="term" value="C:cytoplasm"/>
    <property type="evidence" value="ECO:0007669"/>
    <property type="project" value="TreeGrafter"/>
</dbReference>